<keyword evidence="2" id="KW-0677">Repeat</keyword>
<evidence type="ECO:0000313" key="5">
    <source>
        <dbReference type="Proteomes" id="UP001498398"/>
    </source>
</evidence>
<dbReference type="InterPro" id="IPR015943">
    <property type="entry name" value="WD40/YVTN_repeat-like_dom_sf"/>
</dbReference>
<feature type="repeat" description="WD" evidence="3">
    <location>
        <begin position="16"/>
        <end position="56"/>
    </location>
</feature>
<evidence type="ECO:0000256" key="2">
    <source>
        <dbReference type="ARBA" id="ARBA00022737"/>
    </source>
</evidence>
<dbReference type="InterPro" id="IPR036322">
    <property type="entry name" value="WD40_repeat_dom_sf"/>
</dbReference>
<comment type="caution">
    <text evidence="4">The sequence shown here is derived from an EMBL/GenBank/DDBJ whole genome shotgun (WGS) entry which is preliminary data.</text>
</comment>
<proteinExistence type="predicted"/>
<evidence type="ECO:0000256" key="3">
    <source>
        <dbReference type="PROSITE-ProRule" id="PRU00221"/>
    </source>
</evidence>
<gene>
    <name evidence="4" type="ORF">VKT23_020174</name>
</gene>
<dbReference type="PANTHER" id="PTHR22847:SF637">
    <property type="entry name" value="WD REPEAT DOMAIN 5B"/>
    <property type="match status" value="1"/>
</dbReference>
<sequence>MLKRLFSRPYKNLTTLTGPRDAISSVSFSVEATFVSAAGYGGITIWDLASSAVVTTPYLPYEPHNAQHVYFSSSWMYFEGIDRHVFIVGNMSGRISLWYFDRAQKAFRDVGNHVVDKDGRSIVMSIDVSEPRIAPGHSGRIVTSTDDGTIAVWTLTSTFELANLFKVDLPEDFNPRIVKFARNTRNVFSFSKTGGGFLQLKGEDADYSWSKKDGPKEMHFVTVDEKQDVFVAWTGQRAEMFRLGNSEHVKAFQGEAPLVGNTKQVLFAEDGSRLIVGTDHGFAEVYSVESGEIVQRLEYPRKSLVQYVAAQSLTSCHLVAIAGSTKSQPADVVVFKKKYRAPGVSSPAGSADDNLILSVPITWTGVRWVGHIVIFLVVIHVMLNRYSQAFIWHTEASLYPLGFIVQAFIFVPALSKFAAHAIPTPSSQHTLTVTETPVTITIAEHVHSTATVTATSTITVTAASTITVTAPPTHTVTQSFPITATITEKLLSIVTITELLTPAGSCATTVTSDQAMAQWSTF</sequence>
<dbReference type="InterPro" id="IPR001680">
    <property type="entry name" value="WD40_rpt"/>
</dbReference>
<dbReference type="PROSITE" id="PS50082">
    <property type="entry name" value="WD_REPEATS_2"/>
    <property type="match status" value="1"/>
</dbReference>
<dbReference type="PANTHER" id="PTHR22847">
    <property type="entry name" value="WD40 REPEAT PROTEIN"/>
    <property type="match status" value="1"/>
</dbReference>
<reference evidence="4 5" key="1">
    <citation type="submission" date="2024-01" db="EMBL/GenBank/DDBJ databases">
        <title>A draft genome for the cacao thread blight pathogen Marasmiellus scandens.</title>
        <authorList>
            <person name="Baruah I.K."/>
            <person name="Leung J."/>
            <person name="Bukari Y."/>
            <person name="Amoako-Attah I."/>
            <person name="Meinhardt L.W."/>
            <person name="Bailey B.A."/>
            <person name="Cohen S.P."/>
        </authorList>
    </citation>
    <scope>NUCLEOTIDE SEQUENCE [LARGE SCALE GENOMIC DNA]</scope>
    <source>
        <strain evidence="4 5">GH-19</strain>
    </source>
</reference>
<evidence type="ECO:0000256" key="1">
    <source>
        <dbReference type="ARBA" id="ARBA00022574"/>
    </source>
</evidence>
<dbReference type="Gene3D" id="2.130.10.10">
    <property type="entry name" value="YVTN repeat-like/Quinoprotein amine dehydrogenase"/>
    <property type="match status" value="1"/>
</dbReference>
<organism evidence="4 5">
    <name type="scientific">Marasmiellus scandens</name>
    <dbReference type="NCBI Taxonomy" id="2682957"/>
    <lineage>
        <taxon>Eukaryota</taxon>
        <taxon>Fungi</taxon>
        <taxon>Dikarya</taxon>
        <taxon>Basidiomycota</taxon>
        <taxon>Agaricomycotina</taxon>
        <taxon>Agaricomycetes</taxon>
        <taxon>Agaricomycetidae</taxon>
        <taxon>Agaricales</taxon>
        <taxon>Marasmiineae</taxon>
        <taxon>Omphalotaceae</taxon>
        <taxon>Marasmiellus</taxon>
    </lineage>
</organism>
<accession>A0ABR1IJV7</accession>
<keyword evidence="5" id="KW-1185">Reference proteome</keyword>
<dbReference type="EMBL" id="JBANRG010000123">
    <property type="protein sequence ID" value="KAK7434490.1"/>
    <property type="molecule type" value="Genomic_DNA"/>
</dbReference>
<evidence type="ECO:0000313" key="4">
    <source>
        <dbReference type="EMBL" id="KAK7434490.1"/>
    </source>
</evidence>
<keyword evidence="1 3" id="KW-0853">WD repeat</keyword>
<dbReference type="Proteomes" id="UP001498398">
    <property type="component" value="Unassembled WGS sequence"/>
</dbReference>
<evidence type="ECO:0008006" key="6">
    <source>
        <dbReference type="Google" id="ProtNLM"/>
    </source>
</evidence>
<dbReference type="SUPFAM" id="SSF50978">
    <property type="entry name" value="WD40 repeat-like"/>
    <property type="match status" value="1"/>
</dbReference>
<name>A0ABR1IJV7_9AGAR</name>
<dbReference type="SMART" id="SM00320">
    <property type="entry name" value="WD40"/>
    <property type="match status" value="2"/>
</dbReference>
<protein>
    <recommendedName>
        <fullName evidence="6">WD40 repeat-like protein</fullName>
    </recommendedName>
</protein>